<reference evidence="13 14" key="1">
    <citation type="submission" date="2020-08" db="EMBL/GenBank/DDBJ databases">
        <title>Genomic Encyclopedia of Type Strains, Phase IV (KMG-IV): sequencing the most valuable type-strain genomes for metagenomic binning, comparative biology and taxonomic classification.</title>
        <authorList>
            <person name="Goeker M."/>
        </authorList>
    </citation>
    <scope>NUCLEOTIDE SEQUENCE [LARGE SCALE GENOMIC DNA]</scope>
    <source>
        <strain evidence="13 14">DSM 26287</strain>
    </source>
</reference>
<dbReference type="CDD" id="cd02201">
    <property type="entry name" value="FtsZ_type1"/>
    <property type="match status" value="1"/>
</dbReference>
<dbReference type="FunFam" id="3.40.50.1440:FF:000023">
    <property type="entry name" value="Cell division protein FtsZ"/>
    <property type="match status" value="1"/>
</dbReference>
<comment type="similarity">
    <text evidence="1 8 10">Belongs to the FtsZ family.</text>
</comment>
<dbReference type="NCBIfam" id="TIGR00065">
    <property type="entry name" value="ftsZ"/>
    <property type="match status" value="1"/>
</dbReference>
<dbReference type="FunFam" id="3.30.1330.20:FF:000004">
    <property type="entry name" value="Cell division protein FtsZ"/>
    <property type="match status" value="1"/>
</dbReference>
<dbReference type="EMBL" id="JACHHU010000001">
    <property type="protein sequence ID" value="MBB6541759.1"/>
    <property type="molecule type" value="Genomic_DNA"/>
</dbReference>
<keyword evidence="3 8" id="KW-0132">Cell division</keyword>
<feature type="binding site" evidence="8">
    <location>
        <position position="187"/>
    </location>
    <ligand>
        <name>GTP</name>
        <dbReference type="ChEBI" id="CHEBI:37565"/>
    </ligand>
</feature>
<dbReference type="GO" id="GO:0003924">
    <property type="term" value="F:GTPase activity"/>
    <property type="evidence" value="ECO:0007669"/>
    <property type="project" value="UniProtKB-UniRule"/>
</dbReference>
<sequence>MFELMEDHNEEAVIKVIGVGGGGGNAVEHMVLQSIEGVEFITANTDSQALRNSSANVTLQLGSEVTKGLGAGANPEIGRRSAEEDREAIKQTLEGADMIFIAAGMGGGTGTGAAPVVAEIAKEMGILTVAVVTKPFPFEGKKRMNYADQGIEFLSKNVDSLITIPNEKLLKVLGPGTSLLDAFKAANNVLLGAVQGIAELITRPGLINVDFADVKTVMSEMGTAMMGSGTATGEDRAEEAAEAAISSPLLEDVDLAGARGILVNITAGMDISIDEFEKVGNAVKAFASENATVVVGAVIDPEMTEELRVTVVATGIGAERKPDITLVNPAPVSEPIAVGQEFISSPQAEPNTMTATMPEANAQVQKVQAADLDNYLDIPAFLRKQAD</sequence>
<evidence type="ECO:0000259" key="12">
    <source>
        <dbReference type="SMART" id="SM00865"/>
    </source>
</evidence>
<dbReference type="InterPro" id="IPR045061">
    <property type="entry name" value="FtsZ/CetZ"/>
</dbReference>
<evidence type="ECO:0000256" key="9">
    <source>
        <dbReference type="NCBIfam" id="TIGR00065"/>
    </source>
</evidence>
<dbReference type="GO" id="GO:0032153">
    <property type="term" value="C:cell division site"/>
    <property type="evidence" value="ECO:0007669"/>
    <property type="project" value="UniProtKB-UniRule"/>
</dbReference>
<dbReference type="PANTHER" id="PTHR30314:SF3">
    <property type="entry name" value="MITOCHONDRIAL DIVISION PROTEIN FSZA"/>
    <property type="match status" value="1"/>
</dbReference>
<keyword evidence="5 8" id="KW-0342">GTP-binding</keyword>
<dbReference type="InterPro" id="IPR020805">
    <property type="entry name" value="Cell_div_FtsZ_CS"/>
</dbReference>
<feature type="domain" description="Tubulin/FtsZ 2-layer sandwich" evidence="12">
    <location>
        <begin position="207"/>
        <end position="325"/>
    </location>
</feature>
<dbReference type="GO" id="GO:0051258">
    <property type="term" value="P:protein polymerization"/>
    <property type="evidence" value="ECO:0007669"/>
    <property type="project" value="UniProtKB-UniRule"/>
</dbReference>
<dbReference type="Pfam" id="PF12327">
    <property type="entry name" value="FtsZ_C"/>
    <property type="match status" value="1"/>
</dbReference>
<evidence type="ECO:0000259" key="11">
    <source>
        <dbReference type="SMART" id="SM00864"/>
    </source>
</evidence>
<dbReference type="Pfam" id="PF00091">
    <property type="entry name" value="Tubulin"/>
    <property type="match status" value="1"/>
</dbReference>
<dbReference type="InterPro" id="IPR018316">
    <property type="entry name" value="Tubulin/FtsZ_2-layer-sand-dom"/>
</dbReference>
<evidence type="ECO:0000313" key="14">
    <source>
        <dbReference type="Proteomes" id="UP000537141"/>
    </source>
</evidence>
<feature type="binding site" evidence="8">
    <location>
        <position position="139"/>
    </location>
    <ligand>
        <name>GTP</name>
        <dbReference type="ChEBI" id="CHEBI:37565"/>
    </ligand>
</feature>
<evidence type="ECO:0000256" key="10">
    <source>
        <dbReference type="RuleBase" id="RU000631"/>
    </source>
</evidence>
<dbReference type="InterPro" id="IPR037103">
    <property type="entry name" value="Tubulin/FtsZ-like_C"/>
</dbReference>
<dbReference type="InterPro" id="IPR008280">
    <property type="entry name" value="Tub_FtsZ_C"/>
</dbReference>
<name>A0A7X0NE36_9GAMM</name>
<protein>
    <recommendedName>
        <fullName evidence="8 9">Cell division protein FtsZ</fullName>
    </recommendedName>
</protein>
<organism evidence="13 14">
    <name type="scientific">Thalassotalea piscium</name>
    <dbReference type="NCBI Taxonomy" id="1230533"/>
    <lineage>
        <taxon>Bacteria</taxon>
        <taxon>Pseudomonadati</taxon>
        <taxon>Pseudomonadota</taxon>
        <taxon>Gammaproteobacteria</taxon>
        <taxon>Alteromonadales</taxon>
        <taxon>Colwelliaceae</taxon>
        <taxon>Thalassotalea</taxon>
    </lineage>
</organism>
<evidence type="ECO:0000256" key="3">
    <source>
        <dbReference type="ARBA" id="ARBA00022618"/>
    </source>
</evidence>
<dbReference type="Gene3D" id="3.40.50.1440">
    <property type="entry name" value="Tubulin/FtsZ, GTPase domain"/>
    <property type="match status" value="1"/>
</dbReference>
<dbReference type="PANTHER" id="PTHR30314">
    <property type="entry name" value="CELL DIVISION PROTEIN FTSZ-RELATED"/>
    <property type="match status" value="1"/>
</dbReference>
<keyword evidence="7 8" id="KW-0131">Cell cycle</keyword>
<dbReference type="InterPro" id="IPR024757">
    <property type="entry name" value="FtsZ_C"/>
</dbReference>
<dbReference type="PRINTS" id="PR00423">
    <property type="entry name" value="CELLDVISFTSZ"/>
</dbReference>
<evidence type="ECO:0000256" key="8">
    <source>
        <dbReference type="HAMAP-Rule" id="MF_00909"/>
    </source>
</evidence>
<dbReference type="GO" id="GO:0005525">
    <property type="term" value="F:GTP binding"/>
    <property type="evidence" value="ECO:0007669"/>
    <property type="project" value="UniProtKB-UniRule"/>
</dbReference>
<evidence type="ECO:0000313" key="13">
    <source>
        <dbReference type="EMBL" id="MBB6541759.1"/>
    </source>
</evidence>
<dbReference type="HAMAP" id="MF_00909">
    <property type="entry name" value="FtsZ"/>
    <property type="match status" value="1"/>
</dbReference>
<keyword evidence="14" id="KW-1185">Reference proteome</keyword>
<keyword evidence="2 8" id="KW-0963">Cytoplasm</keyword>
<dbReference type="SMART" id="SM00864">
    <property type="entry name" value="Tubulin"/>
    <property type="match status" value="1"/>
</dbReference>
<evidence type="ECO:0000256" key="6">
    <source>
        <dbReference type="ARBA" id="ARBA00023210"/>
    </source>
</evidence>
<evidence type="ECO:0000256" key="1">
    <source>
        <dbReference type="ARBA" id="ARBA00009690"/>
    </source>
</evidence>
<dbReference type="PROSITE" id="PS01135">
    <property type="entry name" value="FTSZ_2"/>
    <property type="match status" value="1"/>
</dbReference>
<dbReference type="SUPFAM" id="SSF55307">
    <property type="entry name" value="Tubulin C-terminal domain-like"/>
    <property type="match status" value="1"/>
</dbReference>
<dbReference type="InterPro" id="IPR036525">
    <property type="entry name" value="Tubulin/FtsZ_GTPase_sf"/>
</dbReference>
<keyword evidence="4 8" id="KW-0547">Nucleotide-binding</keyword>
<accession>A0A7X0NE36</accession>
<evidence type="ECO:0000256" key="7">
    <source>
        <dbReference type="ARBA" id="ARBA00023306"/>
    </source>
</evidence>
<dbReference type="PROSITE" id="PS01134">
    <property type="entry name" value="FTSZ_1"/>
    <property type="match status" value="1"/>
</dbReference>
<evidence type="ECO:0000256" key="5">
    <source>
        <dbReference type="ARBA" id="ARBA00023134"/>
    </source>
</evidence>
<dbReference type="SMART" id="SM00865">
    <property type="entry name" value="Tubulin_C"/>
    <property type="match status" value="1"/>
</dbReference>
<evidence type="ECO:0000256" key="4">
    <source>
        <dbReference type="ARBA" id="ARBA00022741"/>
    </source>
</evidence>
<evidence type="ECO:0000256" key="2">
    <source>
        <dbReference type="ARBA" id="ARBA00022490"/>
    </source>
</evidence>
<gene>
    <name evidence="8" type="primary">ftsZ</name>
    <name evidence="13" type="ORF">HNQ55_000233</name>
</gene>
<dbReference type="Proteomes" id="UP000537141">
    <property type="component" value="Unassembled WGS sequence"/>
</dbReference>
<dbReference type="InterPro" id="IPR000158">
    <property type="entry name" value="Cell_div_FtsZ"/>
</dbReference>
<dbReference type="SUPFAM" id="SSF52490">
    <property type="entry name" value="Tubulin nucleotide-binding domain-like"/>
    <property type="match status" value="1"/>
</dbReference>
<proteinExistence type="inferred from homology"/>
<feature type="domain" description="Tubulin/FtsZ GTPase" evidence="11">
    <location>
        <begin position="13"/>
        <end position="205"/>
    </location>
</feature>
<comment type="caution">
    <text evidence="13">The sequence shown here is derived from an EMBL/GenBank/DDBJ whole genome shotgun (WGS) entry which is preliminary data.</text>
</comment>
<feature type="binding site" evidence="8">
    <location>
        <position position="143"/>
    </location>
    <ligand>
        <name>GTP</name>
        <dbReference type="ChEBI" id="CHEBI:37565"/>
    </ligand>
</feature>
<feature type="binding site" evidence="8">
    <location>
        <begin position="108"/>
        <end position="110"/>
    </location>
    <ligand>
        <name>GTP</name>
        <dbReference type="ChEBI" id="CHEBI:37565"/>
    </ligand>
</feature>
<dbReference type="GO" id="GO:0000917">
    <property type="term" value="P:division septum assembly"/>
    <property type="evidence" value="ECO:0007669"/>
    <property type="project" value="UniProtKB-KW"/>
</dbReference>
<comment type="function">
    <text evidence="8 10">Essential cell division protein that forms a contractile ring structure (Z ring) at the future cell division site. The regulation of the ring assembly controls the timing and the location of cell division. One of the functions of the FtsZ ring is to recruit other cell division proteins to the septum to produce a new cell wall between the dividing cells. Binds GTP and shows GTPase activity.</text>
</comment>
<dbReference type="GO" id="GO:0043093">
    <property type="term" value="P:FtsZ-dependent cytokinesis"/>
    <property type="evidence" value="ECO:0007669"/>
    <property type="project" value="UniProtKB-UniRule"/>
</dbReference>
<dbReference type="RefSeq" id="WP_184421339.1">
    <property type="nucleotide sequence ID" value="NZ_AP027362.1"/>
</dbReference>
<comment type="subunit">
    <text evidence="8">Homodimer. Polymerizes to form a dynamic ring structure in a strictly GTP-dependent manner. Interacts directly with several other division proteins.</text>
</comment>
<dbReference type="Gene3D" id="3.30.1330.20">
    <property type="entry name" value="Tubulin/FtsZ, C-terminal domain"/>
    <property type="match status" value="1"/>
</dbReference>
<dbReference type="AlphaFoldDB" id="A0A7X0NE36"/>
<feature type="binding site" evidence="8">
    <location>
        <begin position="21"/>
        <end position="25"/>
    </location>
    <ligand>
        <name>GTP</name>
        <dbReference type="ChEBI" id="CHEBI:37565"/>
    </ligand>
</feature>
<comment type="subcellular location">
    <subcellularLocation>
        <location evidence="8">Cytoplasm</location>
    </subcellularLocation>
    <text evidence="8">Assembles at midcell at the inner surface of the cytoplasmic membrane.</text>
</comment>
<dbReference type="GO" id="GO:0005737">
    <property type="term" value="C:cytoplasm"/>
    <property type="evidence" value="ECO:0007669"/>
    <property type="project" value="UniProtKB-SubCell"/>
</dbReference>
<keyword evidence="6 8" id="KW-0717">Septation</keyword>
<dbReference type="InterPro" id="IPR003008">
    <property type="entry name" value="Tubulin_FtsZ_GTPase"/>
</dbReference>